<evidence type="ECO:0000256" key="3">
    <source>
        <dbReference type="ARBA" id="ARBA00023163"/>
    </source>
</evidence>
<evidence type="ECO:0000256" key="1">
    <source>
        <dbReference type="ARBA" id="ARBA00004123"/>
    </source>
</evidence>
<dbReference type="Pfam" id="PF08265">
    <property type="entry name" value="YL1_C"/>
    <property type="match status" value="1"/>
</dbReference>
<evidence type="ECO:0000313" key="8">
    <source>
        <dbReference type="Proteomes" id="UP000275078"/>
    </source>
</evidence>
<feature type="compositionally biased region" description="Basic and acidic residues" evidence="5">
    <location>
        <begin position="27"/>
        <end position="43"/>
    </location>
</feature>
<name>A0A3N4IAW6_ASCIM</name>
<evidence type="ECO:0000256" key="2">
    <source>
        <dbReference type="ARBA" id="ARBA00023015"/>
    </source>
</evidence>
<dbReference type="SMART" id="SM00993">
    <property type="entry name" value="YL1_C"/>
    <property type="match status" value="1"/>
</dbReference>
<dbReference type="InterPro" id="IPR029525">
    <property type="entry name" value="INO80C/Ies6"/>
</dbReference>
<reference evidence="7 8" key="1">
    <citation type="journal article" date="2018" name="Nat. Ecol. Evol.">
        <title>Pezizomycetes genomes reveal the molecular basis of ectomycorrhizal truffle lifestyle.</title>
        <authorList>
            <person name="Murat C."/>
            <person name="Payen T."/>
            <person name="Noel B."/>
            <person name="Kuo A."/>
            <person name="Morin E."/>
            <person name="Chen J."/>
            <person name="Kohler A."/>
            <person name="Krizsan K."/>
            <person name="Balestrini R."/>
            <person name="Da Silva C."/>
            <person name="Montanini B."/>
            <person name="Hainaut M."/>
            <person name="Levati E."/>
            <person name="Barry K.W."/>
            <person name="Belfiori B."/>
            <person name="Cichocki N."/>
            <person name="Clum A."/>
            <person name="Dockter R.B."/>
            <person name="Fauchery L."/>
            <person name="Guy J."/>
            <person name="Iotti M."/>
            <person name="Le Tacon F."/>
            <person name="Lindquist E.A."/>
            <person name="Lipzen A."/>
            <person name="Malagnac F."/>
            <person name="Mello A."/>
            <person name="Molinier V."/>
            <person name="Miyauchi S."/>
            <person name="Poulain J."/>
            <person name="Riccioni C."/>
            <person name="Rubini A."/>
            <person name="Sitrit Y."/>
            <person name="Splivallo R."/>
            <person name="Traeger S."/>
            <person name="Wang M."/>
            <person name="Zifcakova L."/>
            <person name="Wipf D."/>
            <person name="Zambonelli A."/>
            <person name="Paolocci F."/>
            <person name="Nowrousian M."/>
            <person name="Ottonello S."/>
            <person name="Baldrian P."/>
            <person name="Spatafora J.W."/>
            <person name="Henrissat B."/>
            <person name="Nagy L.G."/>
            <person name="Aury J.M."/>
            <person name="Wincker P."/>
            <person name="Grigoriev I.V."/>
            <person name="Bonfante P."/>
            <person name="Martin F.M."/>
        </authorList>
    </citation>
    <scope>NUCLEOTIDE SEQUENCE [LARGE SCALE GENOMIC DNA]</scope>
    <source>
        <strain evidence="7 8">RN42</strain>
    </source>
</reference>
<keyword evidence="8" id="KW-1185">Reference proteome</keyword>
<dbReference type="AlphaFoldDB" id="A0A3N4IAW6"/>
<keyword evidence="3" id="KW-0804">Transcription</keyword>
<comment type="subcellular location">
    <subcellularLocation>
        <location evidence="1">Nucleus</location>
    </subcellularLocation>
</comment>
<accession>A0A3N4IAW6</accession>
<evidence type="ECO:0000256" key="5">
    <source>
        <dbReference type="SAM" id="MobiDB-lite"/>
    </source>
</evidence>
<keyword evidence="4" id="KW-0539">Nucleus</keyword>
<dbReference type="PANTHER" id="PTHR31200:SF1">
    <property type="entry name" value="INO80 COMPLEX SUBUNIT C"/>
    <property type="match status" value="1"/>
</dbReference>
<dbReference type="PANTHER" id="PTHR31200">
    <property type="entry name" value="INO80 COMPLEX SUBUNIT C"/>
    <property type="match status" value="1"/>
</dbReference>
<dbReference type="GO" id="GO:0031011">
    <property type="term" value="C:Ino80 complex"/>
    <property type="evidence" value="ECO:0007669"/>
    <property type="project" value="InterPro"/>
</dbReference>
<keyword evidence="2" id="KW-0805">Transcription regulation</keyword>
<dbReference type="InterPro" id="IPR013272">
    <property type="entry name" value="Vps72/YL1_C"/>
</dbReference>
<feature type="non-terminal residue" evidence="7">
    <location>
        <position position="1"/>
    </location>
</feature>
<dbReference type="EMBL" id="ML119680">
    <property type="protein sequence ID" value="RPA81341.1"/>
    <property type="molecule type" value="Genomic_DNA"/>
</dbReference>
<feature type="non-terminal residue" evidence="7">
    <location>
        <position position="138"/>
    </location>
</feature>
<evidence type="ECO:0000313" key="7">
    <source>
        <dbReference type="EMBL" id="RPA81341.1"/>
    </source>
</evidence>
<feature type="region of interest" description="Disordered" evidence="5">
    <location>
        <begin position="27"/>
        <end position="50"/>
    </location>
</feature>
<protein>
    <recommendedName>
        <fullName evidence="6">Vps72/YL1 C-terminal domain-containing protein</fullName>
    </recommendedName>
</protein>
<proteinExistence type="predicted"/>
<gene>
    <name evidence="7" type="ORF">BJ508DRAFT_196634</name>
</gene>
<evidence type="ECO:0000256" key="4">
    <source>
        <dbReference type="ARBA" id="ARBA00023242"/>
    </source>
</evidence>
<dbReference type="Proteomes" id="UP000275078">
    <property type="component" value="Unassembled WGS sequence"/>
</dbReference>
<dbReference type="OrthoDB" id="49520at2759"/>
<dbReference type="STRING" id="1160509.A0A3N4IAW6"/>
<evidence type="ECO:0000259" key="6">
    <source>
        <dbReference type="SMART" id="SM00993"/>
    </source>
</evidence>
<sequence length="138" mass="15890">PKPFKNPNWKPKKERVKTLKQILSDEARAEAEAAAARQERGEPEPEFPWDESTREMYKKLGLHLPKRYPTWNDLEAGPSLHPERAGKWCDVTGLPAKYTDPKTGLRYYDSEVYAYIRGMTKEQVEGYLALRGANVVLK</sequence>
<dbReference type="GO" id="GO:0006338">
    <property type="term" value="P:chromatin remodeling"/>
    <property type="evidence" value="ECO:0007669"/>
    <property type="project" value="InterPro"/>
</dbReference>
<organism evidence="7 8">
    <name type="scientific">Ascobolus immersus RN42</name>
    <dbReference type="NCBI Taxonomy" id="1160509"/>
    <lineage>
        <taxon>Eukaryota</taxon>
        <taxon>Fungi</taxon>
        <taxon>Dikarya</taxon>
        <taxon>Ascomycota</taxon>
        <taxon>Pezizomycotina</taxon>
        <taxon>Pezizomycetes</taxon>
        <taxon>Pezizales</taxon>
        <taxon>Ascobolaceae</taxon>
        <taxon>Ascobolus</taxon>
    </lineage>
</organism>
<feature type="domain" description="Vps72/YL1 C-terminal" evidence="6">
    <location>
        <begin position="87"/>
        <end position="116"/>
    </location>
</feature>